<protein>
    <submittedName>
        <fullName evidence="4">Cyclin-dependent kinase</fullName>
    </submittedName>
</protein>
<evidence type="ECO:0000259" key="3">
    <source>
        <dbReference type="PROSITE" id="PS50089"/>
    </source>
</evidence>
<evidence type="ECO:0000256" key="1">
    <source>
        <dbReference type="PROSITE-ProRule" id="PRU00023"/>
    </source>
</evidence>
<proteinExistence type="predicted"/>
<dbReference type="InterPro" id="IPR002110">
    <property type="entry name" value="Ankyrin_rpt"/>
</dbReference>
<dbReference type="InterPro" id="IPR013083">
    <property type="entry name" value="Znf_RING/FYVE/PHD"/>
</dbReference>
<evidence type="ECO:0000256" key="2">
    <source>
        <dbReference type="PROSITE-ProRule" id="PRU00175"/>
    </source>
</evidence>
<name>A0ABR2L8N8_9EUKA</name>
<dbReference type="Gene3D" id="3.30.40.10">
    <property type="entry name" value="Zinc/RING finger domain, C3HC4 (zinc finger)"/>
    <property type="match status" value="1"/>
</dbReference>
<keyword evidence="2" id="KW-0863">Zinc-finger</keyword>
<comment type="caution">
    <text evidence="4">The sequence shown here is derived from an EMBL/GenBank/DDBJ whole genome shotgun (WGS) entry which is preliminary data.</text>
</comment>
<keyword evidence="2" id="KW-0479">Metal-binding</keyword>
<feature type="repeat" description="ANK" evidence="1">
    <location>
        <begin position="57"/>
        <end position="89"/>
    </location>
</feature>
<dbReference type="PROSITE" id="PS50297">
    <property type="entry name" value="ANK_REP_REGION"/>
    <property type="match status" value="1"/>
</dbReference>
<dbReference type="Gene3D" id="1.25.40.20">
    <property type="entry name" value="Ankyrin repeat-containing domain"/>
    <property type="match status" value="1"/>
</dbReference>
<dbReference type="SUPFAM" id="SSF48403">
    <property type="entry name" value="Ankyrin repeat"/>
    <property type="match status" value="1"/>
</dbReference>
<dbReference type="InterPro" id="IPR036770">
    <property type="entry name" value="Ankyrin_rpt-contain_sf"/>
</dbReference>
<dbReference type="GO" id="GO:0016301">
    <property type="term" value="F:kinase activity"/>
    <property type="evidence" value="ECO:0007669"/>
    <property type="project" value="UniProtKB-KW"/>
</dbReference>
<dbReference type="PROSITE" id="PS50088">
    <property type="entry name" value="ANK_REPEAT"/>
    <property type="match status" value="1"/>
</dbReference>
<reference evidence="4 5" key="1">
    <citation type="submission" date="2024-04" db="EMBL/GenBank/DDBJ databases">
        <title>Tritrichomonas musculus Genome.</title>
        <authorList>
            <person name="Alves-Ferreira E."/>
            <person name="Grigg M."/>
            <person name="Lorenzi H."/>
            <person name="Galac M."/>
        </authorList>
    </citation>
    <scope>NUCLEOTIDE SEQUENCE [LARGE SCALE GENOMIC DNA]</scope>
    <source>
        <strain evidence="4 5">EAF2021</strain>
    </source>
</reference>
<accession>A0ABR2L8N8</accession>
<keyword evidence="4" id="KW-0808">Transferase</keyword>
<keyword evidence="1" id="KW-0040">ANK repeat</keyword>
<evidence type="ECO:0000313" key="5">
    <source>
        <dbReference type="Proteomes" id="UP001470230"/>
    </source>
</evidence>
<keyword evidence="5" id="KW-1185">Reference proteome</keyword>
<dbReference type="InterPro" id="IPR001841">
    <property type="entry name" value="Znf_RING"/>
</dbReference>
<dbReference type="Pfam" id="PF00023">
    <property type="entry name" value="Ank"/>
    <property type="match status" value="1"/>
</dbReference>
<organism evidence="4 5">
    <name type="scientific">Tritrichomonas musculus</name>
    <dbReference type="NCBI Taxonomy" id="1915356"/>
    <lineage>
        <taxon>Eukaryota</taxon>
        <taxon>Metamonada</taxon>
        <taxon>Parabasalia</taxon>
        <taxon>Tritrichomonadida</taxon>
        <taxon>Tritrichomonadidae</taxon>
        <taxon>Tritrichomonas</taxon>
    </lineage>
</organism>
<dbReference type="PROSITE" id="PS50089">
    <property type="entry name" value="ZF_RING_2"/>
    <property type="match status" value="1"/>
</dbReference>
<sequence>MKKRLTQEEEEDSFDQMSLQGMIMSNNVHNLQLLLQMLHKEDEKGLLKIINKCDRETGDTPLISALRVGNWDIVSLLIKYGADPMGKNHSGEIPARIKSPIRSLFISEYLNRSSNDPKKESILAVSSNVLITSLSNSFNKISNTLDSFKFSPQCLNCKSARAIVYHKDCKHLVLCQSCYKNKSENVICPSCKVQLKPDQIIITEYVVL</sequence>
<dbReference type="EMBL" id="JAPFFF010000001">
    <property type="protein sequence ID" value="KAK8899418.1"/>
    <property type="molecule type" value="Genomic_DNA"/>
</dbReference>
<keyword evidence="4" id="KW-0418">Kinase</keyword>
<dbReference type="Proteomes" id="UP001470230">
    <property type="component" value="Unassembled WGS sequence"/>
</dbReference>
<gene>
    <name evidence="4" type="ORF">M9Y10_001734</name>
</gene>
<evidence type="ECO:0000313" key="4">
    <source>
        <dbReference type="EMBL" id="KAK8899418.1"/>
    </source>
</evidence>
<keyword evidence="2" id="KW-0862">Zinc</keyword>
<feature type="domain" description="RING-type" evidence="3">
    <location>
        <begin position="154"/>
        <end position="192"/>
    </location>
</feature>